<name>A0A4R3J4C1_9PROT</name>
<organism evidence="3 4">
    <name type="scientific">Varunaivibrio sulfuroxidans</name>
    <dbReference type="NCBI Taxonomy" id="1773489"/>
    <lineage>
        <taxon>Bacteria</taxon>
        <taxon>Pseudomonadati</taxon>
        <taxon>Pseudomonadota</taxon>
        <taxon>Alphaproteobacteria</taxon>
        <taxon>Rhodospirillales</taxon>
        <taxon>Magnetovibrionaceae</taxon>
        <taxon>Varunaivibrio</taxon>
    </lineage>
</organism>
<dbReference type="EMBL" id="SLZW01000010">
    <property type="protein sequence ID" value="TCS60658.1"/>
    <property type="molecule type" value="Genomic_DNA"/>
</dbReference>
<dbReference type="AlphaFoldDB" id="A0A4R3J4C1"/>
<evidence type="ECO:0000313" key="4">
    <source>
        <dbReference type="Proteomes" id="UP000295304"/>
    </source>
</evidence>
<keyword evidence="1" id="KW-0520">NAD</keyword>
<dbReference type="OrthoDB" id="9808276at2"/>
<dbReference type="RefSeq" id="WP_132939960.1">
    <property type="nucleotide sequence ID" value="NZ_CP119676.1"/>
</dbReference>
<keyword evidence="4" id="KW-1185">Reference proteome</keyword>
<evidence type="ECO:0000313" key="3">
    <source>
        <dbReference type="EMBL" id="TCS60658.1"/>
    </source>
</evidence>
<dbReference type="InterPro" id="IPR001509">
    <property type="entry name" value="Epimerase_deHydtase"/>
</dbReference>
<proteinExistence type="predicted"/>
<gene>
    <name evidence="3" type="ORF">EDD55_110134</name>
</gene>
<dbReference type="CDD" id="cd05266">
    <property type="entry name" value="SDR_a4"/>
    <property type="match status" value="1"/>
</dbReference>
<accession>A0A4R3J4C1</accession>
<comment type="caution">
    <text evidence="3">The sequence shown here is derived from an EMBL/GenBank/DDBJ whole genome shotgun (WGS) entry which is preliminary data.</text>
</comment>
<dbReference type="Proteomes" id="UP000295304">
    <property type="component" value="Unassembled WGS sequence"/>
</dbReference>
<dbReference type="Gene3D" id="3.40.50.720">
    <property type="entry name" value="NAD(P)-binding Rossmann-like Domain"/>
    <property type="match status" value="1"/>
</dbReference>
<protein>
    <submittedName>
        <fullName evidence="3">Nucleoside-diphosphate-sugar epimerase</fullName>
    </submittedName>
</protein>
<dbReference type="PANTHER" id="PTHR43574">
    <property type="entry name" value="EPIMERASE-RELATED"/>
    <property type="match status" value="1"/>
</dbReference>
<dbReference type="Pfam" id="PF01370">
    <property type="entry name" value="Epimerase"/>
    <property type="match status" value="1"/>
</dbReference>
<feature type="domain" description="NAD-dependent epimerase/dehydratase" evidence="2">
    <location>
        <begin position="30"/>
        <end position="238"/>
    </location>
</feature>
<evidence type="ECO:0000259" key="2">
    <source>
        <dbReference type="Pfam" id="PF01370"/>
    </source>
</evidence>
<dbReference type="SUPFAM" id="SSF51735">
    <property type="entry name" value="NAD(P)-binding Rossmann-fold domains"/>
    <property type="match status" value="1"/>
</dbReference>
<evidence type="ECO:0000256" key="1">
    <source>
        <dbReference type="ARBA" id="ARBA00023027"/>
    </source>
</evidence>
<sequence>MPTETNSPPPSFPSVPSALPAGRLFCFGLGYTARAVAKILLAQGWRVSGTVRAADGVARNDDLGITPIVFDGRRPLGDIDAVLDGVSHILVSIPPDEDGDPLLALHGADMIARAGALRWVGYLSTVGVYGDAGGGWVDEDAPVRPTQTRSHWRALAEQQWRDLHDRFALPVDIFRLAGIYGPGSSVLSKVRRGRARLVDKPHHRFSRIHVDDIAAVLIAAMAARESGRVASGRVYNVADDLPAEPSEVTRHACALLGVTPPTAVAFAQAVADMSPMARTFWADNRRVCNRRIKDDLGVRLRYPSYREGLRAVLAAEKKADSERPPGEET</sequence>
<reference evidence="3 4" key="1">
    <citation type="submission" date="2019-03" db="EMBL/GenBank/DDBJ databases">
        <title>Genomic Encyclopedia of Type Strains, Phase IV (KMG-IV): sequencing the most valuable type-strain genomes for metagenomic binning, comparative biology and taxonomic classification.</title>
        <authorList>
            <person name="Goeker M."/>
        </authorList>
    </citation>
    <scope>NUCLEOTIDE SEQUENCE [LARGE SCALE GENOMIC DNA]</scope>
    <source>
        <strain evidence="3 4">DSM 101688</strain>
    </source>
</reference>
<dbReference type="InterPro" id="IPR036291">
    <property type="entry name" value="NAD(P)-bd_dom_sf"/>
</dbReference>